<keyword evidence="4" id="KW-1003">Cell membrane</keyword>
<feature type="transmembrane region" description="Helical" evidence="12">
    <location>
        <begin position="275"/>
        <end position="298"/>
    </location>
</feature>
<evidence type="ECO:0000256" key="1">
    <source>
        <dbReference type="ARBA" id="ARBA00004651"/>
    </source>
</evidence>
<reference evidence="13" key="1">
    <citation type="submission" date="2020-08" db="EMBL/GenBank/DDBJ databases">
        <title>Multicomponent nature underlies the extraordinary mechanical properties of spider dragline silk.</title>
        <authorList>
            <person name="Kono N."/>
            <person name="Nakamura H."/>
            <person name="Mori M."/>
            <person name="Yoshida Y."/>
            <person name="Ohtoshi R."/>
            <person name="Malay A.D."/>
            <person name="Moran D.A.P."/>
            <person name="Tomita M."/>
            <person name="Numata K."/>
            <person name="Arakawa K."/>
        </authorList>
    </citation>
    <scope>NUCLEOTIDE SEQUENCE</scope>
</reference>
<comment type="caution">
    <text evidence="13">The sequence shown here is derived from an EMBL/GenBank/DDBJ whole genome shotgun (WGS) entry which is preliminary data.</text>
</comment>
<accession>A0A8X6JD14</accession>
<keyword evidence="7" id="KW-0915">Sodium</keyword>
<dbReference type="InterPro" id="IPR001734">
    <property type="entry name" value="Na/solute_symporter"/>
</dbReference>
<evidence type="ECO:0000256" key="7">
    <source>
        <dbReference type="ARBA" id="ARBA00023053"/>
    </source>
</evidence>
<comment type="subcellular location">
    <subcellularLocation>
        <location evidence="1">Cell membrane</location>
        <topology evidence="1">Multi-pass membrane protein</topology>
    </subcellularLocation>
</comment>
<dbReference type="GO" id="GO:0006814">
    <property type="term" value="P:sodium ion transport"/>
    <property type="evidence" value="ECO:0007669"/>
    <property type="project" value="UniProtKB-KW"/>
</dbReference>
<evidence type="ECO:0000256" key="5">
    <source>
        <dbReference type="ARBA" id="ARBA00022692"/>
    </source>
</evidence>
<feature type="transmembrane region" description="Helical" evidence="12">
    <location>
        <begin position="85"/>
        <end position="105"/>
    </location>
</feature>
<dbReference type="EMBL" id="BMAW01047294">
    <property type="protein sequence ID" value="GFS60008.1"/>
    <property type="molecule type" value="Genomic_DNA"/>
</dbReference>
<dbReference type="InterPro" id="IPR051163">
    <property type="entry name" value="Sodium:Solute_Symporter_SSF"/>
</dbReference>
<keyword evidence="6 12" id="KW-1133">Transmembrane helix</keyword>
<dbReference type="NCBIfam" id="TIGR00813">
    <property type="entry name" value="sss"/>
    <property type="match status" value="1"/>
</dbReference>
<dbReference type="Gene3D" id="1.20.1730.10">
    <property type="entry name" value="Sodium/glucose cotransporter"/>
    <property type="match status" value="1"/>
</dbReference>
<organism evidence="13 14">
    <name type="scientific">Nephila pilipes</name>
    <name type="common">Giant wood spider</name>
    <name type="synonym">Nephila maculata</name>
    <dbReference type="NCBI Taxonomy" id="299642"/>
    <lineage>
        <taxon>Eukaryota</taxon>
        <taxon>Metazoa</taxon>
        <taxon>Ecdysozoa</taxon>
        <taxon>Arthropoda</taxon>
        <taxon>Chelicerata</taxon>
        <taxon>Arachnida</taxon>
        <taxon>Araneae</taxon>
        <taxon>Araneomorphae</taxon>
        <taxon>Entelegynae</taxon>
        <taxon>Araneoidea</taxon>
        <taxon>Nephilidae</taxon>
        <taxon>Nephila</taxon>
    </lineage>
</organism>
<gene>
    <name evidence="13" type="primary">CG32669</name>
    <name evidence="13" type="ORF">NPIL_476511</name>
</gene>
<dbReference type="AlphaFoldDB" id="A0A8X6JD14"/>
<proteinExistence type="inferred from homology"/>
<feature type="transmembrane region" description="Helical" evidence="12">
    <location>
        <begin position="183"/>
        <end position="202"/>
    </location>
</feature>
<sequence length="309" mass="34741">MNLSQGSFTAVDYVIFALLLILSSSVGVYYLFSERKKSYREYFLTNRSMPIAPIAFSLMASFMSAITILGVAAESYFYGTQYAMISLGYAIATPISTYVFLPVFYNMQTTSIFEFLEKRFNKEVRLVASLVFILQMIIYMAIVLYAPAIALSAVMGLSKWTSVLLIGSVCTFYSTIGGMRAVLWTDLFQALFMFFAVFAIIIKGTVDVGGLSEVWRIATEGERIELFNFDPDPTVRHTFWTVVVGGMFTCFSANGINQAQVQRLLTSRSLKESRLLAYILISSFLIVYSQKLKCWMIFLPLLHVGNSVL</sequence>
<name>A0A8X6JD14_NEPPI</name>
<evidence type="ECO:0000256" key="3">
    <source>
        <dbReference type="ARBA" id="ARBA00022448"/>
    </source>
</evidence>
<comment type="similarity">
    <text evidence="2 11">Belongs to the sodium:solute symporter (SSF) (TC 2.A.21) family.</text>
</comment>
<evidence type="ECO:0000256" key="11">
    <source>
        <dbReference type="RuleBase" id="RU362091"/>
    </source>
</evidence>
<dbReference type="PANTHER" id="PTHR42985:SF40">
    <property type="entry name" value="LD47995P-RELATED"/>
    <property type="match status" value="1"/>
</dbReference>
<feature type="transmembrane region" description="Helical" evidence="12">
    <location>
        <begin position="237"/>
        <end position="254"/>
    </location>
</feature>
<keyword evidence="5 12" id="KW-0812">Transmembrane</keyword>
<keyword evidence="10" id="KW-0739">Sodium transport</keyword>
<evidence type="ECO:0000256" key="9">
    <source>
        <dbReference type="ARBA" id="ARBA00023136"/>
    </source>
</evidence>
<evidence type="ECO:0000256" key="6">
    <source>
        <dbReference type="ARBA" id="ARBA00022989"/>
    </source>
</evidence>
<dbReference type="PROSITE" id="PS50283">
    <property type="entry name" value="NA_SOLUT_SYMP_3"/>
    <property type="match status" value="1"/>
</dbReference>
<dbReference type="Pfam" id="PF00474">
    <property type="entry name" value="SSF"/>
    <property type="match status" value="1"/>
</dbReference>
<evidence type="ECO:0000256" key="8">
    <source>
        <dbReference type="ARBA" id="ARBA00023065"/>
    </source>
</evidence>
<keyword evidence="9 12" id="KW-0472">Membrane</keyword>
<evidence type="ECO:0000256" key="10">
    <source>
        <dbReference type="ARBA" id="ARBA00023201"/>
    </source>
</evidence>
<feature type="transmembrane region" description="Helical" evidence="12">
    <location>
        <begin position="157"/>
        <end position="176"/>
    </location>
</feature>
<protein>
    <submittedName>
        <fullName evidence="13">Putative sodium-dependent multivitamin transporter</fullName>
    </submittedName>
</protein>
<dbReference type="OrthoDB" id="6420980at2759"/>
<evidence type="ECO:0000256" key="12">
    <source>
        <dbReference type="SAM" id="Phobius"/>
    </source>
</evidence>
<feature type="transmembrane region" description="Helical" evidence="12">
    <location>
        <begin position="13"/>
        <end position="32"/>
    </location>
</feature>
<dbReference type="GO" id="GO:0015293">
    <property type="term" value="F:symporter activity"/>
    <property type="evidence" value="ECO:0007669"/>
    <property type="project" value="TreeGrafter"/>
</dbReference>
<dbReference type="GO" id="GO:0005886">
    <property type="term" value="C:plasma membrane"/>
    <property type="evidence" value="ECO:0007669"/>
    <property type="project" value="UniProtKB-SubCell"/>
</dbReference>
<keyword evidence="3" id="KW-0813">Transport</keyword>
<evidence type="ECO:0000313" key="14">
    <source>
        <dbReference type="Proteomes" id="UP000887013"/>
    </source>
</evidence>
<dbReference type="Proteomes" id="UP000887013">
    <property type="component" value="Unassembled WGS sequence"/>
</dbReference>
<feature type="transmembrane region" description="Helical" evidence="12">
    <location>
        <begin position="126"/>
        <end position="151"/>
    </location>
</feature>
<evidence type="ECO:0000256" key="2">
    <source>
        <dbReference type="ARBA" id="ARBA00006434"/>
    </source>
</evidence>
<dbReference type="InterPro" id="IPR038377">
    <property type="entry name" value="Na/Glc_symporter_sf"/>
</dbReference>
<evidence type="ECO:0000256" key="4">
    <source>
        <dbReference type="ARBA" id="ARBA00022475"/>
    </source>
</evidence>
<feature type="transmembrane region" description="Helical" evidence="12">
    <location>
        <begin position="53"/>
        <end position="73"/>
    </location>
</feature>
<dbReference type="PANTHER" id="PTHR42985">
    <property type="entry name" value="SODIUM-COUPLED MONOCARBOXYLATE TRANSPORTER"/>
    <property type="match status" value="1"/>
</dbReference>
<keyword evidence="8" id="KW-0406">Ion transport</keyword>
<keyword evidence="14" id="KW-1185">Reference proteome</keyword>
<evidence type="ECO:0000313" key="13">
    <source>
        <dbReference type="EMBL" id="GFS60008.1"/>
    </source>
</evidence>